<dbReference type="InterPro" id="IPR014381">
    <property type="entry name" value="Arch_Rpo5/euc_Rpb5"/>
</dbReference>
<feature type="domain" description="RNA polymerase subunit H/Rpb5 C-terminal" evidence="4">
    <location>
        <begin position="142"/>
        <end position="214"/>
    </location>
</feature>
<keyword evidence="2" id="KW-0539">Nucleus</keyword>
<sequence length="215" mass="24413">MEEDGGCLASFIDRGSVESHRYFLARRTVLEMLRDRGYAVSAVEIEQSLSQFRSVHGQQPDLERIRISASLLSDPSQKVLTIFCGSGPFKLANLRGIIDRIKNEIFLRMILVLEGKLTHQARQATKELPFTVEIFQINELLVNVTKHVLMQAHEILTEQDKQKLLNKYGLKENQLPRMLASDAIARYYGLEPGQVVKVTHDGEDTGFHATYRCVV</sequence>
<dbReference type="GO" id="GO:0042797">
    <property type="term" value="P:tRNA transcription by RNA polymerase III"/>
    <property type="evidence" value="ECO:0007669"/>
    <property type="project" value="TreeGrafter"/>
</dbReference>
<protein>
    <submittedName>
        <fullName evidence="6">Uncharacterized protein</fullName>
    </submittedName>
</protein>
<evidence type="ECO:0000259" key="4">
    <source>
        <dbReference type="Pfam" id="PF01191"/>
    </source>
</evidence>
<dbReference type="EMBL" id="LR746269">
    <property type="protein sequence ID" value="CAA7398479.1"/>
    <property type="molecule type" value="Genomic_DNA"/>
</dbReference>
<dbReference type="Proteomes" id="UP000663760">
    <property type="component" value="Chromosome 6"/>
</dbReference>
<evidence type="ECO:0000313" key="6">
    <source>
        <dbReference type="EMBL" id="CAA7398479.1"/>
    </source>
</evidence>
<evidence type="ECO:0000256" key="2">
    <source>
        <dbReference type="ARBA" id="ARBA00023242"/>
    </source>
</evidence>
<dbReference type="Gene3D" id="3.90.940.20">
    <property type="entry name" value="RPB5-like RNA polymerase subunit"/>
    <property type="match status" value="1"/>
</dbReference>
<keyword evidence="7" id="KW-1185">Reference proteome</keyword>
<dbReference type="InterPro" id="IPR035913">
    <property type="entry name" value="RPB5-like_sf"/>
</dbReference>
<dbReference type="SUPFAM" id="SSF53036">
    <property type="entry name" value="Eukaryotic RPB5 N-terminal domain"/>
    <property type="match status" value="1"/>
</dbReference>
<gene>
    <name evidence="6" type="ORF">SI8410_06009144</name>
</gene>
<dbReference type="FunFam" id="3.90.940.20:FF:000001">
    <property type="entry name" value="DNA-directed RNA polymerases I, II, and III subunit RPABC1"/>
    <property type="match status" value="1"/>
</dbReference>
<dbReference type="PANTHER" id="PTHR10535">
    <property type="entry name" value="DNA-DIRECTED RNA POLYMERASES I, II, AND III SUBUNIT RPABC1"/>
    <property type="match status" value="1"/>
</dbReference>
<dbReference type="AlphaFoldDB" id="A0A7I8KL18"/>
<comment type="similarity">
    <text evidence="3">Belongs to the archaeal Rpo5/eukaryotic RPB5 RNA polymerase subunit family.</text>
</comment>
<dbReference type="GO" id="GO:0003899">
    <property type="term" value="F:DNA-directed RNA polymerase activity"/>
    <property type="evidence" value="ECO:0007669"/>
    <property type="project" value="InterPro"/>
</dbReference>
<proteinExistence type="inferred from homology"/>
<dbReference type="InterPro" id="IPR000783">
    <property type="entry name" value="RNA_pol_subH/Rpb5_C"/>
</dbReference>
<dbReference type="GO" id="GO:0006362">
    <property type="term" value="P:transcription elongation by RNA polymerase I"/>
    <property type="evidence" value="ECO:0007669"/>
    <property type="project" value="TreeGrafter"/>
</dbReference>
<dbReference type="GO" id="GO:0055029">
    <property type="term" value="C:nuclear DNA-directed RNA polymerase complex"/>
    <property type="evidence" value="ECO:0007669"/>
    <property type="project" value="UniProtKB-ARBA"/>
</dbReference>
<dbReference type="SUPFAM" id="SSF55287">
    <property type="entry name" value="RPB5-like RNA polymerase subunit"/>
    <property type="match status" value="1"/>
</dbReference>
<reference evidence="6" key="1">
    <citation type="submission" date="2020-02" db="EMBL/GenBank/DDBJ databases">
        <authorList>
            <person name="Scholz U."/>
            <person name="Mascher M."/>
            <person name="Fiebig A."/>
        </authorList>
    </citation>
    <scope>NUCLEOTIDE SEQUENCE</scope>
</reference>
<dbReference type="OrthoDB" id="248779at2759"/>
<dbReference type="Pfam" id="PF01191">
    <property type="entry name" value="RNA_pol_Rpb5_C"/>
    <property type="match status" value="1"/>
</dbReference>
<dbReference type="PIRSF" id="PIRSF000747">
    <property type="entry name" value="RPB5"/>
    <property type="match status" value="1"/>
</dbReference>
<dbReference type="GO" id="GO:0003677">
    <property type="term" value="F:DNA binding"/>
    <property type="evidence" value="ECO:0007669"/>
    <property type="project" value="InterPro"/>
</dbReference>
<dbReference type="PANTHER" id="PTHR10535:SF2">
    <property type="entry name" value="DNA-DIRECTED RNA POLYMERASE V SUBUNIT 5A"/>
    <property type="match status" value="1"/>
</dbReference>
<dbReference type="InterPro" id="IPR005571">
    <property type="entry name" value="RNA_pol_Rpb5_N"/>
</dbReference>
<accession>A0A7I8KL18</accession>
<comment type="subcellular location">
    <subcellularLocation>
        <location evidence="1">Nucleus</location>
    </subcellularLocation>
</comment>
<evidence type="ECO:0000259" key="5">
    <source>
        <dbReference type="Pfam" id="PF03871"/>
    </source>
</evidence>
<dbReference type="InterPro" id="IPR036710">
    <property type="entry name" value="RNA_pol_Rpb5_N_sf"/>
</dbReference>
<dbReference type="Gene3D" id="3.40.1340.10">
    <property type="entry name" value="RNA polymerase, Rpb5, N-terminal domain"/>
    <property type="match status" value="1"/>
</dbReference>
<dbReference type="Pfam" id="PF03871">
    <property type="entry name" value="RNA_pol_Rpb5_N"/>
    <property type="match status" value="1"/>
</dbReference>
<dbReference type="GO" id="GO:0006366">
    <property type="term" value="P:transcription by RNA polymerase II"/>
    <property type="evidence" value="ECO:0007669"/>
    <property type="project" value="TreeGrafter"/>
</dbReference>
<evidence type="ECO:0000313" key="7">
    <source>
        <dbReference type="Proteomes" id="UP000663760"/>
    </source>
</evidence>
<evidence type="ECO:0000256" key="1">
    <source>
        <dbReference type="ARBA" id="ARBA00004123"/>
    </source>
</evidence>
<evidence type="ECO:0000256" key="3">
    <source>
        <dbReference type="ARBA" id="ARBA00025765"/>
    </source>
</evidence>
<name>A0A7I8KL18_SPIIN</name>
<organism evidence="6 7">
    <name type="scientific">Spirodela intermedia</name>
    <name type="common">Intermediate duckweed</name>
    <dbReference type="NCBI Taxonomy" id="51605"/>
    <lineage>
        <taxon>Eukaryota</taxon>
        <taxon>Viridiplantae</taxon>
        <taxon>Streptophyta</taxon>
        <taxon>Embryophyta</taxon>
        <taxon>Tracheophyta</taxon>
        <taxon>Spermatophyta</taxon>
        <taxon>Magnoliopsida</taxon>
        <taxon>Liliopsida</taxon>
        <taxon>Araceae</taxon>
        <taxon>Lemnoideae</taxon>
        <taxon>Spirodela</taxon>
    </lineage>
</organism>
<feature type="domain" description="RNA polymerase Rpb5 N-terminal" evidence="5">
    <location>
        <begin position="18"/>
        <end position="101"/>
    </location>
</feature>